<keyword evidence="3" id="KW-0949">S-adenosyl-L-methionine</keyword>
<name>A0A846XAG7_9NOCA</name>
<dbReference type="GO" id="GO:0008168">
    <property type="term" value="F:methyltransferase activity"/>
    <property type="evidence" value="ECO:0007669"/>
    <property type="project" value="UniProtKB-KW"/>
</dbReference>
<accession>A0A846XAG7</accession>
<dbReference type="GO" id="GO:0032259">
    <property type="term" value="P:methylation"/>
    <property type="evidence" value="ECO:0007669"/>
    <property type="project" value="UniProtKB-KW"/>
</dbReference>
<sequence length="233" mass="24663">MTTPDEFEFEDIYRTGGPFGPGAEPPWSIGEPQPALAALIEQGRFHGEILDAGCGEGAISLDLAARGYTTVGLDLAPTAIESARAEARRRGLGNATFEVADITSFTGYDGRFGTVADSTLFHSIPVEARDGYLRSIARAAAPGASYFALVFDRAAFPEPAGPGPAPVSADELRSAVSGYWVVDEIEPARIHAKIPAAVLEAPTGNPMFRLEAMRDEPHGRKSVPAWLLSAHLG</sequence>
<evidence type="ECO:0000256" key="3">
    <source>
        <dbReference type="ARBA" id="ARBA00022691"/>
    </source>
</evidence>
<protein>
    <submittedName>
        <fullName evidence="5">Class I SAM-dependent methyltransferase</fullName>
    </submittedName>
</protein>
<organism evidence="5 6">
    <name type="scientific">Nocardia speluncae</name>
    <dbReference type="NCBI Taxonomy" id="419477"/>
    <lineage>
        <taxon>Bacteria</taxon>
        <taxon>Bacillati</taxon>
        <taxon>Actinomycetota</taxon>
        <taxon>Actinomycetes</taxon>
        <taxon>Mycobacteriales</taxon>
        <taxon>Nocardiaceae</taxon>
        <taxon>Nocardia</taxon>
    </lineage>
</organism>
<evidence type="ECO:0000313" key="6">
    <source>
        <dbReference type="Proteomes" id="UP000565715"/>
    </source>
</evidence>
<dbReference type="PANTHER" id="PTHR43464:SF19">
    <property type="entry name" value="UBIQUINONE BIOSYNTHESIS O-METHYLTRANSFERASE, MITOCHONDRIAL"/>
    <property type="match status" value="1"/>
</dbReference>
<evidence type="ECO:0000256" key="1">
    <source>
        <dbReference type="ARBA" id="ARBA00022603"/>
    </source>
</evidence>
<dbReference type="CDD" id="cd02440">
    <property type="entry name" value="AdoMet_MTases"/>
    <property type="match status" value="1"/>
</dbReference>
<keyword evidence="6" id="KW-1185">Reference proteome</keyword>
<dbReference type="SUPFAM" id="SSF53335">
    <property type="entry name" value="S-adenosyl-L-methionine-dependent methyltransferases"/>
    <property type="match status" value="1"/>
</dbReference>
<dbReference type="RefSeq" id="WP_068036626.1">
    <property type="nucleotide sequence ID" value="NZ_JAAXOO010000001.1"/>
</dbReference>
<gene>
    <name evidence="5" type="ORF">HGA13_04855</name>
</gene>
<dbReference type="Gene3D" id="3.40.50.150">
    <property type="entry name" value="Vaccinia Virus protein VP39"/>
    <property type="match status" value="1"/>
</dbReference>
<dbReference type="InterPro" id="IPR029063">
    <property type="entry name" value="SAM-dependent_MTases_sf"/>
</dbReference>
<proteinExistence type="predicted"/>
<dbReference type="InterPro" id="IPR041698">
    <property type="entry name" value="Methyltransf_25"/>
</dbReference>
<keyword evidence="2 5" id="KW-0808">Transferase</keyword>
<evidence type="ECO:0000313" key="5">
    <source>
        <dbReference type="EMBL" id="NKY32405.1"/>
    </source>
</evidence>
<reference evidence="5 6" key="1">
    <citation type="submission" date="2020-04" db="EMBL/GenBank/DDBJ databases">
        <title>MicrobeNet Type strains.</title>
        <authorList>
            <person name="Nicholson A.C."/>
        </authorList>
    </citation>
    <scope>NUCLEOTIDE SEQUENCE [LARGE SCALE GENOMIC DNA]</scope>
    <source>
        <strain evidence="5 6">DSM 45078</strain>
    </source>
</reference>
<dbReference type="PANTHER" id="PTHR43464">
    <property type="entry name" value="METHYLTRANSFERASE"/>
    <property type="match status" value="1"/>
</dbReference>
<dbReference type="Pfam" id="PF13649">
    <property type="entry name" value="Methyltransf_25"/>
    <property type="match status" value="1"/>
</dbReference>
<comment type="caution">
    <text evidence="5">The sequence shown here is derived from an EMBL/GenBank/DDBJ whole genome shotgun (WGS) entry which is preliminary data.</text>
</comment>
<evidence type="ECO:0000259" key="4">
    <source>
        <dbReference type="Pfam" id="PF13649"/>
    </source>
</evidence>
<feature type="domain" description="Methyltransferase" evidence="4">
    <location>
        <begin position="49"/>
        <end position="143"/>
    </location>
</feature>
<evidence type="ECO:0000256" key="2">
    <source>
        <dbReference type="ARBA" id="ARBA00022679"/>
    </source>
</evidence>
<dbReference type="EMBL" id="JAAXOO010000001">
    <property type="protein sequence ID" value="NKY32405.1"/>
    <property type="molecule type" value="Genomic_DNA"/>
</dbReference>
<dbReference type="Proteomes" id="UP000565715">
    <property type="component" value="Unassembled WGS sequence"/>
</dbReference>
<keyword evidence="1 5" id="KW-0489">Methyltransferase</keyword>
<dbReference type="AlphaFoldDB" id="A0A846XAG7"/>